<name>S3CC12_OPHP1</name>
<accession>S3CC12</accession>
<feature type="region of interest" description="Disordered" evidence="1">
    <location>
        <begin position="192"/>
        <end position="315"/>
    </location>
</feature>
<feature type="transmembrane region" description="Helical" evidence="2">
    <location>
        <begin position="582"/>
        <end position="601"/>
    </location>
</feature>
<keyword evidence="2" id="KW-0812">Transmembrane</keyword>
<feature type="transmembrane region" description="Helical" evidence="2">
    <location>
        <begin position="455"/>
        <end position="480"/>
    </location>
</feature>
<feature type="transmembrane region" description="Helical" evidence="2">
    <location>
        <begin position="486"/>
        <end position="513"/>
    </location>
</feature>
<feature type="transmembrane region" description="Helical" evidence="2">
    <location>
        <begin position="149"/>
        <end position="167"/>
    </location>
</feature>
<evidence type="ECO:0000313" key="4">
    <source>
        <dbReference type="Proteomes" id="UP000016923"/>
    </source>
</evidence>
<keyword evidence="4" id="KW-1185">Reference proteome</keyword>
<keyword evidence="2" id="KW-0472">Membrane</keyword>
<dbReference type="Proteomes" id="UP000016923">
    <property type="component" value="Unassembled WGS sequence"/>
</dbReference>
<gene>
    <name evidence="3" type="ORF">F503_07292</name>
</gene>
<feature type="compositionally biased region" description="Polar residues" evidence="1">
    <location>
        <begin position="269"/>
        <end position="279"/>
    </location>
</feature>
<protein>
    <submittedName>
        <fullName evidence="3">Uncharacterized protein</fullName>
    </submittedName>
</protein>
<feature type="compositionally biased region" description="Basic residues" evidence="1">
    <location>
        <begin position="252"/>
        <end position="261"/>
    </location>
</feature>
<dbReference type="VEuPathDB" id="FungiDB:F503_07292"/>
<feature type="transmembrane region" description="Helical" evidence="2">
    <location>
        <begin position="48"/>
        <end position="68"/>
    </location>
</feature>
<dbReference type="eggNOG" id="ENOG502QZV1">
    <property type="taxonomic scope" value="Eukaryota"/>
</dbReference>
<evidence type="ECO:0000313" key="3">
    <source>
        <dbReference type="EMBL" id="EPE09516.1"/>
    </source>
</evidence>
<sequence length="656" mass="71461">MDSPSVSWLHAFPPLALLASTAMTQPVGRLLQTPAAHSVWLRASPLLHALDALGLLIRCLVYCIVLRISPRKALFVIGTERFPAEDAHINGSPNDNDTAVNSGERGTTSRFAAVAKTLGATSIRLIGFGFAVFSLADLAITPGGREARWTAAWGWMYVFAYAILEVATQGYRWELAKPQYTPADFELDEVEARPNSEDATNNNNDAESRGGNDSNGSNDDDVGNASDDSGEWTDNSMSSADTLHPGSELPSKKKRKSKRTHKTTEVGGPQNQGSGSSANEADHEETNNLLSSPSGSGDRDIEAEAGQHRAPTPDEVHRYEYNGDPLAHPRLPALKELLGKLDFTLLHVLGWPVHVLLVYWVFLDLVQPPINQHILAVDFTNETAPWDVVTSWASPLMYLSTPFLLSALLVDMALILGAGLAGFFLFAGINQVILSQMPEALKTCRNGMCSTISTCLSVLFGGMAFLVAFVAGSPIIGGWLFSGHLIWIYMMLSLETVLLVLYFAASFLLYIFIKAFIGATLGFEKKPHPLDNNPLQVLARQRDLEQRNNNTPLADDGVALGAVAAYFSRLIRDAREHLTEEGCALLAAVIITFASSLLWYMSRFQDSTHWLQNWRDALQFINVTAIADNSTLMANTTLANSTAASASSVPQPVFLW</sequence>
<dbReference type="OrthoDB" id="2847781at2759"/>
<evidence type="ECO:0000256" key="1">
    <source>
        <dbReference type="SAM" id="MobiDB-lite"/>
    </source>
</evidence>
<evidence type="ECO:0000256" key="2">
    <source>
        <dbReference type="SAM" id="Phobius"/>
    </source>
</evidence>
<feature type="transmembrane region" description="Helical" evidence="2">
    <location>
        <begin position="403"/>
        <end position="434"/>
    </location>
</feature>
<keyword evidence="2" id="KW-1133">Transmembrane helix</keyword>
<organism evidence="3 4">
    <name type="scientific">Ophiostoma piceae (strain UAMH 11346)</name>
    <name type="common">Sap stain fungus</name>
    <dbReference type="NCBI Taxonomy" id="1262450"/>
    <lineage>
        <taxon>Eukaryota</taxon>
        <taxon>Fungi</taxon>
        <taxon>Dikarya</taxon>
        <taxon>Ascomycota</taxon>
        <taxon>Pezizomycotina</taxon>
        <taxon>Sordariomycetes</taxon>
        <taxon>Sordariomycetidae</taxon>
        <taxon>Ophiostomatales</taxon>
        <taxon>Ophiostomataceae</taxon>
        <taxon>Ophiostoma</taxon>
    </lineage>
</organism>
<feature type="compositionally biased region" description="Low complexity" evidence="1">
    <location>
        <begin position="211"/>
        <end position="227"/>
    </location>
</feature>
<dbReference type="AlphaFoldDB" id="S3CC12"/>
<dbReference type="HOGENOM" id="CLU_418015_0_0_1"/>
<feature type="compositionally biased region" description="Basic and acidic residues" evidence="1">
    <location>
        <begin position="297"/>
        <end position="315"/>
    </location>
</feature>
<dbReference type="EMBL" id="KE148147">
    <property type="protein sequence ID" value="EPE09516.1"/>
    <property type="molecule type" value="Genomic_DNA"/>
</dbReference>
<reference evidence="3 4" key="1">
    <citation type="journal article" date="2013" name="BMC Genomics">
        <title>The genome and transcriptome of the pine saprophyte Ophiostoma piceae, and a comparison with the bark beetle-associated pine pathogen Grosmannia clavigera.</title>
        <authorList>
            <person name="Haridas S."/>
            <person name="Wang Y."/>
            <person name="Lim L."/>
            <person name="Massoumi Alamouti S."/>
            <person name="Jackman S."/>
            <person name="Docking R."/>
            <person name="Robertson G."/>
            <person name="Birol I."/>
            <person name="Bohlmann J."/>
            <person name="Breuil C."/>
        </authorList>
    </citation>
    <scope>NUCLEOTIDE SEQUENCE [LARGE SCALE GENOMIC DNA]</scope>
    <source>
        <strain evidence="3 4">UAMH 11346</strain>
    </source>
</reference>
<proteinExistence type="predicted"/>
<feature type="transmembrane region" description="Helical" evidence="2">
    <location>
        <begin position="343"/>
        <end position="362"/>
    </location>
</feature>
<feature type="compositionally biased region" description="Polar residues" evidence="1">
    <location>
        <begin position="232"/>
        <end position="241"/>
    </location>
</feature>
<feature type="transmembrane region" description="Helical" evidence="2">
    <location>
        <begin position="125"/>
        <end position="143"/>
    </location>
</feature>